<name>A0AAP0ESQ5_9MAGN</name>
<comment type="caution">
    <text evidence="1">The sequence shown here is derived from an EMBL/GenBank/DDBJ whole genome shotgun (WGS) entry which is preliminary data.</text>
</comment>
<evidence type="ECO:0000313" key="1">
    <source>
        <dbReference type="EMBL" id="KAK9098704.1"/>
    </source>
</evidence>
<dbReference type="EMBL" id="JBBNAF010000011">
    <property type="protein sequence ID" value="KAK9098704.1"/>
    <property type="molecule type" value="Genomic_DNA"/>
</dbReference>
<accession>A0AAP0ESQ5</accession>
<protein>
    <submittedName>
        <fullName evidence="1">Uncharacterized protein</fullName>
    </submittedName>
</protein>
<dbReference type="AlphaFoldDB" id="A0AAP0ESQ5"/>
<sequence>MALQIYKPMQRVKAHGLEPKCSYFSHDFQVIIQYQRQQCGESTSFFFLKTMKYTLEPESDHLNVVVGCFGNEQIDNEDCKAKSLVGICI</sequence>
<dbReference type="Proteomes" id="UP001420932">
    <property type="component" value="Unassembled WGS sequence"/>
</dbReference>
<reference evidence="1 2" key="1">
    <citation type="submission" date="2024-01" db="EMBL/GenBank/DDBJ databases">
        <title>Genome assemblies of Stephania.</title>
        <authorList>
            <person name="Yang L."/>
        </authorList>
    </citation>
    <scope>NUCLEOTIDE SEQUENCE [LARGE SCALE GENOMIC DNA]</scope>
    <source>
        <strain evidence="1">YNDBR</strain>
        <tissue evidence="1">Leaf</tissue>
    </source>
</reference>
<keyword evidence="2" id="KW-1185">Reference proteome</keyword>
<organism evidence="1 2">
    <name type="scientific">Stephania yunnanensis</name>
    <dbReference type="NCBI Taxonomy" id="152371"/>
    <lineage>
        <taxon>Eukaryota</taxon>
        <taxon>Viridiplantae</taxon>
        <taxon>Streptophyta</taxon>
        <taxon>Embryophyta</taxon>
        <taxon>Tracheophyta</taxon>
        <taxon>Spermatophyta</taxon>
        <taxon>Magnoliopsida</taxon>
        <taxon>Ranunculales</taxon>
        <taxon>Menispermaceae</taxon>
        <taxon>Menispermoideae</taxon>
        <taxon>Cissampelideae</taxon>
        <taxon>Stephania</taxon>
    </lineage>
</organism>
<evidence type="ECO:0000313" key="2">
    <source>
        <dbReference type="Proteomes" id="UP001420932"/>
    </source>
</evidence>
<gene>
    <name evidence="1" type="ORF">Syun_025749</name>
</gene>
<proteinExistence type="predicted"/>